<protein>
    <recommendedName>
        <fullName evidence="2">Chaperone DnaJ C-terminal domain-containing protein</fullName>
    </recommendedName>
</protein>
<comment type="caution">
    <text evidence="3">The sequence shown here is derived from an EMBL/GenBank/DDBJ whole genome shotgun (WGS) entry which is preliminary data.</text>
</comment>
<dbReference type="EMBL" id="LIAE01007544">
    <property type="protein sequence ID" value="PAV78651.1"/>
    <property type="molecule type" value="Genomic_DNA"/>
</dbReference>
<evidence type="ECO:0000256" key="1">
    <source>
        <dbReference type="ARBA" id="ARBA00023186"/>
    </source>
</evidence>
<dbReference type="GO" id="GO:0005829">
    <property type="term" value="C:cytosol"/>
    <property type="evidence" value="ECO:0007669"/>
    <property type="project" value="TreeGrafter"/>
</dbReference>
<gene>
    <name evidence="3" type="ORF">WR25_22208</name>
</gene>
<dbReference type="SUPFAM" id="SSF49493">
    <property type="entry name" value="HSP40/DnaJ peptide-binding domain"/>
    <property type="match status" value="2"/>
</dbReference>
<dbReference type="GO" id="GO:0051087">
    <property type="term" value="F:protein-folding chaperone binding"/>
    <property type="evidence" value="ECO:0007669"/>
    <property type="project" value="TreeGrafter"/>
</dbReference>
<dbReference type="OrthoDB" id="550424at2759"/>
<dbReference type="InterPro" id="IPR002939">
    <property type="entry name" value="DnaJ_C"/>
</dbReference>
<dbReference type="PANTHER" id="PTHR24078:SF553">
    <property type="entry name" value="DNAJ HOMOLOG SUBFAMILY B MEMBER 5"/>
    <property type="match status" value="1"/>
</dbReference>
<dbReference type="Gene3D" id="2.60.260.20">
    <property type="entry name" value="Urease metallochaperone UreE, N-terminal domain"/>
    <property type="match status" value="2"/>
</dbReference>
<dbReference type="AlphaFoldDB" id="A0A2A2KXD2"/>
<dbReference type="PANTHER" id="PTHR24078">
    <property type="entry name" value="DNAJ HOMOLOG SUBFAMILY C MEMBER"/>
    <property type="match status" value="1"/>
</dbReference>
<reference evidence="3 4" key="1">
    <citation type="journal article" date="2017" name="Curr. Biol.">
        <title>Genome architecture and evolution of a unichromosomal asexual nematode.</title>
        <authorList>
            <person name="Fradin H."/>
            <person name="Zegar C."/>
            <person name="Gutwein M."/>
            <person name="Lucas J."/>
            <person name="Kovtun M."/>
            <person name="Corcoran D."/>
            <person name="Baugh L.R."/>
            <person name="Kiontke K."/>
            <person name="Gunsalus K."/>
            <person name="Fitch D.H."/>
            <person name="Piano F."/>
        </authorList>
    </citation>
    <scope>NUCLEOTIDE SEQUENCE [LARGE SCALE GENOMIC DNA]</scope>
    <source>
        <strain evidence="3">PF1309</strain>
    </source>
</reference>
<dbReference type="FunFam" id="2.60.260.20:FF:000006">
    <property type="entry name" value="DnaJ subfamily B member 13"/>
    <property type="match status" value="1"/>
</dbReference>
<keyword evidence="1" id="KW-0143">Chaperone</keyword>
<accession>A0A2A2KXD2</accession>
<dbReference type="Pfam" id="PF01556">
    <property type="entry name" value="DnaJ_C"/>
    <property type="match status" value="1"/>
</dbReference>
<dbReference type="STRING" id="2018661.A0A2A2KXD2"/>
<sequence length="337" mass="37871">MISDKMPLEARREYRKWRFLMDRSRMPDFYKYQNNEIKTIIDSIFEKSTDLEGFARTIMSMKSALNNPDAFDKWVKNEEIEFKKPPTQEAKNGGGEAGMPGGGFRYEFQGDPRNIFAQFFDGGAGGGDPFSGMFELRNGTGMDDMHGGGDVKKADQRQDPAVQYELAVTLENINKGCNKKMKITRKVLNPDGQSTRTEDKTVTIKIKPGCKSDTEIIFPKEGDQHPGRVPADIVFVIKDKLHPKFKREGQDIRYVHRISAKDAFCGTTISVPTLDGSNYSLPLVDVVKPGTIKRLPHMGLPNPKNPSVRGDLIVEFDIQFPSTVNSTQKELIRNALS</sequence>
<proteinExistence type="predicted"/>
<dbReference type="FunFam" id="2.60.260.20:FF:000002">
    <property type="entry name" value="Dnaj homolog subfamily b member"/>
    <property type="match status" value="1"/>
</dbReference>
<dbReference type="Proteomes" id="UP000218231">
    <property type="component" value="Unassembled WGS sequence"/>
</dbReference>
<dbReference type="GO" id="GO:0006457">
    <property type="term" value="P:protein folding"/>
    <property type="evidence" value="ECO:0007669"/>
    <property type="project" value="InterPro"/>
</dbReference>
<name>A0A2A2KXD2_9BILA</name>
<evidence type="ECO:0000259" key="2">
    <source>
        <dbReference type="Pfam" id="PF01556"/>
    </source>
</evidence>
<keyword evidence="4" id="KW-1185">Reference proteome</keyword>
<evidence type="ECO:0000313" key="3">
    <source>
        <dbReference type="EMBL" id="PAV78651.1"/>
    </source>
</evidence>
<organism evidence="3 4">
    <name type="scientific">Diploscapter pachys</name>
    <dbReference type="NCBI Taxonomy" id="2018661"/>
    <lineage>
        <taxon>Eukaryota</taxon>
        <taxon>Metazoa</taxon>
        <taxon>Ecdysozoa</taxon>
        <taxon>Nematoda</taxon>
        <taxon>Chromadorea</taxon>
        <taxon>Rhabditida</taxon>
        <taxon>Rhabditina</taxon>
        <taxon>Rhabditomorpha</taxon>
        <taxon>Rhabditoidea</taxon>
        <taxon>Rhabditidae</taxon>
        <taxon>Diploscapter</taxon>
    </lineage>
</organism>
<dbReference type="GO" id="GO:0051082">
    <property type="term" value="F:unfolded protein binding"/>
    <property type="evidence" value="ECO:0007669"/>
    <property type="project" value="InterPro"/>
</dbReference>
<evidence type="ECO:0000313" key="4">
    <source>
        <dbReference type="Proteomes" id="UP000218231"/>
    </source>
</evidence>
<dbReference type="InterPro" id="IPR051339">
    <property type="entry name" value="DnaJ_subfamily_B"/>
</dbReference>
<feature type="domain" description="Chaperone DnaJ C-terminal" evidence="2">
    <location>
        <begin position="162"/>
        <end position="321"/>
    </location>
</feature>
<dbReference type="CDD" id="cd10747">
    <property type="entry name" value="DnaJ_C"/>
    <property type="match status" value="1"/>
</dbReference>
<dbReference type="InterPro" id="IPR008971">
    <property type="entry name" value="HSP40/DnaJ_pept-bd"/>
</dbReference>